<protein>
    <submittedName>
        <fullName evidence="2">Uncharacterized protein</fullName>
    </submittedName>
</protein>
<accession>A0AB35N326</accession>
<dbReference type="AlphaFoldDB" id="A0AB35N326"/>
<reference evidence="2" key="1">
    <citation type="submission" date="2023-07" db="EMBL/GenBank/DDBJ databases">
        <title>Genome content predicts the carbon catabolic preferences of heterotrophic bacteria.</title>
        <authorList>
            <person name="Gralka M."/>
        </authorList>
    </citation>
    <scope>NUCLEOTIDE SEQUENCE</scope>
    <source>
        <strain evidence="2">6E02</strain>
    </source>
</reference>
<gene>
    <name evidence="2" type="ORF">Q8W42_19425</name>
</gene>
<evidence type="ECO:0000313" key="3">
    <source>
        <dbReference type="Proteomes" id="UP001177935"/>
    </source>
</evidence>
<comment type="caution">
    <text evidence="2">The sequence shown here is derived from an EMBL/GenBank/DDBJ whole genome shotgun (WGS) entry which is preliminary data.</text>
</comment>
<dbReference type="Proteomes" id="UP001177935">
    <property type="component" value="Unassembled WGS sequence"/>
</dbReference>
<evidence type="ECO:0000313" key="2">
    <source>
        <dbReference type="EMBL" id="MDP2502888.1"/>
    </source>
</evidence>
<feature type="region of interest" description="Disordered" evidence="1">
    <location>
        <begin position="1"/>
        <end position="29"/>
    </location>
</feature>
<feature type="compositionally biased region" description="Basic and acidic residues" evidence="1">
    <location>
        <begin position="1"/>
        <end position="23"/>
    </location>
</feature>
<organism evidence="2 3">
    <name type="scientific">Vibrio splendidus</name>
    <dbReference type="NCBI Taxonomy" id="29497"/>
    <lineage>
        <taxon>Bacteria</taxon>
        <taxon>Pseudomonadati</taxon>
        <taxon>Pseudomonadota</taxon>
        <taxon>Gammaproteobacteria</taxon>
        <taxon>Vibrionales</taxon>
        <taxon>Vibrionaceae</taxon>
        <taxon>Vibrio</taxon>
    </lineage>
</organism>
<dbReference type="RefSeq" id="WP_102560893.1">
    <property type="nucleotide sequence ID" value="NZ_CAWNUI010000038.1"/>
</dbReference>
<sequence length="103" mass="12153">MAISDKEIREKRKESWDASKEQANEAYQNDSLEQYLSELSPDTAGSGNVLIRMNPWMYGALLQMMQERDIKPRLSKSFQRNTTTIQEFILQLIEEEHERTRTK</sequence>
<name>A0AB35N326_VIBSP</name>
<proteinExistence type="predicted"/>
<evidence type="ECO:0000256" key="1">
    <source>
        <dbReference type="SAM" id="MobiDB-lite"/>
    </source>
</evidence>
<dbReference type="EMBL" id="JAUYVL010000015">
    <property type="protein sequence ID" value="MDP2502888.1"/>
    <property type="molecule type" value="Genomic_DNA"/>
</dbReference>